<dbReference type="GO" id="GO:0005886">
    <property type="term" value="C:plasma membrane"/>
    <property type="evidence" value="ECO:0007669"/>
    <property type="project" value="UniProtKB-SubCell"/>
</dbReference>
<evidence type="ECO:0000313" key="8">
    <source>
        <dbReference type="EMBL" id="MCD5312930.1"/>
    </source>
</evidence>
<feature type="transmembrane region" description="Helical" evidence="6">
    <location>
        <begin position="190"/>
        <end position="216"/>
    </location>
</feature>
<comment type="subcellular location">
    <subcellularLocation>
        <location evidence="1">Cell membrane</location>
        <topology evidence="1">Multi-pass membrane protein</topology>
    </subcellularLocation>
</comment>
<keyword evidence="9" id="KW-1185">Reference proteome</keyword>
<keyword evidence="3 6" id="KW-0812">Transmembrane</keyword>
<accession>A0A9X1NFJ0</accession>
<feature type="domain" description="Major facilitator superfamily (MFS) profile" evidence="7">
    <location>
        <begin position="38"/>
        <end position="417"/>
    </location>
</feature>
<protein>
    <submittedName>
        <fullName evidence="8">MFS transporter</fullName>
    </submittedName>
</protein>
<dbReference type="PROSITE" id="PS50850">
    <property type="entry name" value="MFS"/>
    <property type="match status" value="1"/>
</dbReference>
<dbReference type="RefSeq" id="WP_231443646.1">
    <property type="nucleotide sequence ID" value="NZ_JAJOMB010000009.1"/>
</dbReference>
<sequence length="429" mass="44006">MSSPDLSQTHALLPDPVAPVKQPPASAFRLPDRPNYAALIVLATCSFIFVTAEMMPVGLLPEISAGLDVTQAQVGLLLTSYAAVAAVTTIPMTALTMRFPRHRLLAATLLVFVVAQLMAAFAPSFLVLTLARVFSAAAHGVFWAIVAPIASRLAPPQMAGKAMGLVFTGSALAMVMGAPLATVIGQASSWRIAVVSVAAVGALSLVGILLVVPVLPVLPKDAAASLGGLFASAGRQIVSKATVPGCAITVIAVLGQFTAYTYVAPLAERGGGITGSSLALLLLGFGIAGVLGNLTAGRFIDRRPDLVTMTILGLMSLSMAVLVTTPGLVITAVIVILWGYASSPLSMALQAAVIRRAPTTKDAAASVQVVAFQIGIGSGALLGERLFHNGHLVLLPVIGAVLTAVALLLVMRAKETFPSRPVAHVDAMH</sequence>
<reference evidence="8" key="1">
    <citation type="submission" date="2021-11" db="EMBL/GenBank/DDBJ databases">
        <title>Streptomyces corallinus and Kineosporia corallina sp. nov., two new coral-derived marine actinobacteria.</title>
        <authorList>
            <person name="Buangrab K."/>
            <person name="Sutthacheep M."/>
            <person name="Yeemin T."/>
            <person name="Harunari E."/>
            <person name="Igarashi Y."/>
            <person name="Sripreechasak P."/>
            <person name="Kanchanasin P."/>
            <person name="Tanasupawat S."/>
            <person name="Phongsopitanun W."/>
        </authorList>
    </citation>
    <scope>NUCLEOTIDE SEQUENCE</scope>
    <source>
        <strain evidence="8">JCM 31032</strain>
    </source>
</reference>
<feature type="transmembrane region" description="Helical" evidence="6">
    <location>
        <begin position="72"/>
        <end position="92"/>
    </location>
</feature>
<dbReference type="SUPFAM" id="SSF103473">
    <property type="entry name" value="MFS general substrate transporter"/>
    <property type="match status" value="1"/>
</dbReference>
<keyword evidence="2" id="KW-1003">Cell membrane</keyword>
<evidence type="ECO:0000259" key="7">
    <source>
        <dbReference type="PROSITE" id="PS50850"/>
    </source>
</evidence>
<dbReference type="InterPro" id="IPR036259">
    <property type="entry name" value="MFS_trans_sf"/>
</dbReference>
<dbReference type="Pfam" id="PF07690">
    <property type="entry name" value="MFS_1"/>
    <property type="match status" value="1"/>
</dbReference>
<keyword evidence="4 6" id="KW-1133">Transmembrane helix</keyword>
<dbReference type="EMBL" id="JAJOMB010000009">
    <property type="protein sequence ID" value="MCD5312930.1"/>
    <property type="molecule type" value="Genomic_DNA"/>
</dbReference>
<dbReference type="InterPro" id="IPR011701">
    <property type="entry name" value="MFS"/>
</dbReference>
<feature type="transmembrane region" description="Helical" evidence="6">
    <location>
        <begin position="133"/>
        <end position="150"/>
    </location>
</feature>
<evidence type="ECO:0000256" key="2">
    <source>
        <dbReference type="ARBA" id="ARBA00022475"/>
    </source>
</evidence>
<feature type="transmembrane region" description="Helical" evidence="6">
    <location>
        <begin position="278"/>
        <end position="300"/>
    </location>
</feature>
<keyword evidence="5 6" id="KW-0472">Membrane</keyword>
<dbReference type="AlphaFoldDB" id="A0A9X1NFJ0"/>
<feature type="transmembrane region" description="Helical" evidence="6">
    <location>
        <begin position="237"/>
        <end position="258"/>
    </location>
</feature>
<dbReference type="Proteomes" id="UP001138997">
    <property type="component" value="Unassembled WGS sequence"/>
</dbReference>
<evidence type="ECO:0000256" key="4">
    <source>
        <dbReference type="ARBA" id="ARBA00022989"/>
    </source>
</evidence>
<dbReference type="PANTHER" id="PTHR43124:SF3">
    <property type="entry name" value="CHLORAMPHENICOL EFFLUX PUMP RV0191"/>
    <property type="match status" value="1"/>
</dbReference>
<dbReference type="InterPro" id="IPR050189">
    <property type="entry name" value="MFS_Efflux_Transporters"/>
</dbReference>
<dbReference type="PANTHER" id="PTHR43124">
    <property type="entry name" value="PURINE EFFLUX PUMP PBUE"/>
    <property type="match status" value="1"/>
</dbReference>
<dbReference type="GO" id="GO:0022857">
    <property type="term" value="F:transmembrane transporter activity"/>
    <property type="evidence" value="ECO:0007669"/>
    <property type="project" value="InterPro"/>
</dbReference>
<evidence type="ECO:0000313" key="9">
    <source>
        <dbReference type="Proteomes" id="UP001138997"/>
    </source>
</evidence>
<feature type="transmembrane region" description="Helical" evidence="6">
    <location>
        <begin position="36"/>
        <end position="60"/>
    </location>
</feature>
<feature type="transmembrane region" description="Helical" evidence="6">
    <location>
        <begin position="162"/>
        <end position="184"/>
    </location>
</feature>
<organism evidence="8 9">
    <name type="scientific">Kineosporia babensis</name>
    <dbReference type="NCBI Taxonomy" id="499548"/>
    <lineage>
        <taxon>Bacteria</taxon>
        <taxon>Bacillati</taxon>
        <taxon>Actinomycetota</taxon>
        <taxon>Actinomycetes</taxon>
        <taxon>Kineosporiales</taxon>
        <taxon>Kineosporiaceae</taxon>
        <taxon>Kineosporia</taxon>
    </lineage>
</organism>
<dbReference type="InterPro" id="IPR020846">
    <property type="entry name" value="MFS_dom"/>
</dbReference>
<name>A0A9X1NFJ0_9ACTN</name>
<comment type="caution">
    <text evidence="8">The sequence shown here is derived from an EMBL/GenBank/DDBJ whole genome shotgun (WGS) entry which is preliminary data.</text>
</comment>
<feature type="transmembrane region" description="Helical" evidence="6">
    <location>
        <begin position="104"/>
        <end position="127"/>
    </location>
</feature>
<proteinExistence type="predicted"/>
<feature type="transmembrane region" description="Helical" evidence="6">
    <location>
        <begin position="312"/>
        <end position="340"/>
    </location>
</feature>
<dbReference type="Gene3D" id="1.20.1250.20">
    <property type="entry name" value="MFS general substrate transporter like domains"/>
    <property type="match status" value="2"/>
</dbReference>
<evidence type="ECO:0000256" key="3">
    <source>
        <dbReference type="ARBA" id="ARBA00022692"/>
    </source>
</evidence>
<feature type="transmembrane region" description="Helical" evidence="6">
    <location>
        <begin position="391"/>
        <end position="410"/>
    </location>
</feature>
<evidence type="ECO:0000256" key="1">
    <source>
        <dbReference type="ARBA" id="ARBA00004651"/>
    </source>
</evidence>
<dbReference type="CDD" id="cd17324">
    <property type="entry name" value="MFS_NepI_like"/>
    <property type="match status" value="1"/>
</dbReference>
<gene>
    <name evidence="8" type="ORF">LR394_18645</name>
</gene>
<evidence type="ECO:0000256" key="5">
    <source>
        <dbReference type="ARBA" id="ARBA00023136"/>
    </source>
</evidence>
<evidence type="ECO:0000256" key="6">
    <source>
        <dbReference type="SAM" id="Phobius"/>
    </source>
</evidence>